<organism evidence="2 3">
    <name type="scientific">Oryza meyeriana var. granulata</name>
    <dbReference type="NCBI Taxonomy" id="110450"/>
    <lineage>
        <taxon>Eukaryota</taxon>
        <taxon>Viridiplantae</taxon>
        <taxon>Streptophyta</taxon>
        <taxon>Embryophyta</taxon>
        <taxon>Tracheophyta</taxon>
        <taxon>Spermatophyta</taxon>
        <taxon>Magnoliopsida</taxon>
        <taxon>Liliopsida</taxon>
        <taxon>Poales</taxon>
        <taxon>Poaceae</taxon>
        <taxon>BOP clade</taxon>
        <taxon>Oryzoideae</taxon>
        <taxon>Oryzeae</taxon>
        <taxon>Oryzinae</taxon>
        <taxon>Oryza</taxon>
        <taxon>Oryza meyeriana</taxon>
    </lineage>
</organism>
<gene>
    <name evidence="2" type="ORF">E2562_035916</name>
</gene>
<name>A0A6G1E787_9ORYZ</name>
<accession>A0A6G1E787</accession>
<dbReference type="AlphaFoldDB" id="A0A6G1E787"/>
<reference evidence="2 3" key="1">
    <citation type="submission" date="2019-11" db="EMBL/GenBank/DDBJ databases">
        <title>Whole genome sequence of Oryza granulata.</title>
        <authorList>
            <person name="Li W."/>
        </authorList>
    </citation>
    <scope>NUCLEOTIDE SEQUENCE [LARGE SCALE GENOMIC DNA]</scope>
    <source>
        <strain evidence="3">cv. Menghai</strain>
        <tissue evidence="2">Leaf</tissue>
    </source>
</reference>
<evidence type="ECO:0000313" key="2">
    <source>
        <dbReference type="EMBL" id="KAF0920629.1"/>
    </source>
</evidence>
<evidence type="ECO:0000256" key="1">
    <source>
        <dbReference type="SAM" id="MobiDB-lite"/>
    </source>
</evidence>
<feature type="compositionally biased region" description="Polar residues" evidence="1">
    <location>
        <begin position="56"/>
        <end position="66"/>
    </location>
</feature>
<protein>
    <submittedName>
        <fullName evidence="2">Uncharacterized protein</fullName>
    </submittedName>
</protein>
<feature type="compositionally biased region" description="Acidic residues" evidence="1">
    <location>
        <begin position="20"/>
        <end position="31"/>
    </location>
</feature>
<proteinExistence type="predicted"/>
<keyword evidence="3" id="KW-1185">Reference proteome</keyword>
<sequence length="96" mass="11154">MSQRILKLVLPPPLVPWREDGDDVEEQQKDDDDARRSGRWHSSRWRRWPRSDKATTIDSGGRQQINRSRHQRCLRHLATDQGGSEIKEVTGGGQIR</sequence>
<feature type="compositionally biased region" description="Basic residues" evidence="1">
    <location>
        <begin position="37"/>
        <end position="48"/>
    </location>
</feature>
<dbReference type="EMBL" id="SPHZ02000005">
    <property type="protein sequence ID" value="KAF0920629.1"/>
    <property type="molecule type" value="Genomic_DNA"/>
</dbReference>
<comment type="caution">
    <text evidence="2">The sequence shown here is derived from an EMBL/GenBank/DDBJ whole genome shotgun (WGS) entry which is preliminary data.</text>
</comment>
<dbReference type="Proteomes" id="UP000479710">
    <property type="component" value="Unassembled WGS sequence"/>
</dbReference>
<feature type="region of interest" description="Disordered" evidence="1">
    <location>
        <begin position="15"/>
        <end position="96"/>
    </location>
</feature>
<evidence type="ECO:0000313" key="3">
    <source>
        <dbReference type="Proteomes" id="UP000479710"/>
    </source>
</evidence>